<evidence type="ECO:0000313" key="1">
    <source>
        <dbReference type="EMBL" id="MFC0478314.1"/>
    </source>
</evidence>
<dbReference type="EMBL" id="JBHLUU010000128">
    <property type="protein sequence ID" value="MFC0478314.1"/>
    <property type="molecule type" value="Genomic_DNA"/>
</dbReference>
<dbReference type="Gene3D" id="1.25.40.10">
    <property type="entry name" value="Tetratricopeptide repeat domain"/>
    <property type="match status" value="1"/>
</dbReference>
<gene>
    <name evidence="1" type="ORF">ACFFHF_24300</name>
</gene>
<reference evidence="1 2" key="1">
    <citation type="submission" date="2024-09" db="EMBL/GenBank/DDBJ databases">
        <authorList>
            <person name="Sun Q."/>
            <person name="Mori K."/>
        </authorList>
    </citation>
    <scope>NUCLEOTIDE SEQUENCE [LARGE SCALE GENOMIC DNA]</scope>
    <source>
        <strain evidence="1 2">CGMCC 1.9126</strain>
    </source>
</reference>
<protein>
    <submittedName>
        <fullName evidence="1">DUF2225 domain-containing protein</fullName>
    </submittedName>
</protein>
<organism evidence="1 2">
    <name type="scientific">Robertmurraya beringensis</name>
    <dbReference type="NCBI Taxonomy" id="641660"/>
    <lineage>
        <taxon>Bacteria</taxon>
        <taxon>Bacillati</taxon>
        <taxon>Bacillota</taxon>
        <taxon>Bacilli</taxon>
        <taxon>Bacillales</taxon>
        <taxon>Bacillaceae</taxon>
        <taxon>Robertmurraya</taxon>
    </lineage>
</organism>
<dbReference type="InterPro" id="IPR011990">
    <property type="entry name" value="TPR-like_helical_dom_sf"/>
</dbReference>
<accession>A0ABV6KYA5</accession>
<comment type="caution">
    <text evidence="1">The sequence shown here is derived from an EMBL/GenBank/DDBJ whole genome shotgun (WGS) entry which is preliminary data.</text>
</comment>
<name>A0ABV6KYA5_9BACI</name>
<dbReference type="Proteomes" id="UP001589738">
    <property type="component" value="Unassembled WGS sequence"/>
</dbReference>
<dbReference type="RefSeq" id="WP_377059249.1">
    <property type="nucleotide sequence ID" value="NZ_JBHLUU010000128.1"/>
</dbReference>
<dbReference type="SUPFAM" id="SSF48452">
    <property type="entry name" value="TPR-like"/>
    <property type="match status" value="1"/>
</dbReference>
<dbReference type="Pfam" id="PF09986">
    <property type="entry name" value="DUF2225"/>
    <property type="match status" value="1"/>
</dbReference>
<evidence type="ECO:0000313" key="2">
    <source>
        <dbReference type="Proteomes" id="UP001589738"/>
    </source>
</evidence>
<dbReference type="InterPro" id="IPR018708">
    <property type="entry name" value="DUF2225"/>
</dbReference>
<keyword evidence="2" id="KW-1185">Reference proteome</keyword>
<sequence>MIELQPLYDKKCECMMCKTKFTTKKLRSRFVVVKSYDTDFAPTYENIENDPNLYFVAVCPKCGFSFTDDFAPYFPPGSKEIIDSKIAQQWLPRSFGEVRTYLEAAKTIKLAAYCGTLKKEKHVSIAGLYLRLAWIYRALLDHEQEQRFMKLAVDEYMEAYITDDYRGTQMTELRLLYMIAELSKRTGQIDQSVKYFSKVIEKQGSFNEAKIVEMARDRWQEIREKQKTKI</sequence>
<proteinExistence type="predicted"/>